<dbReference type="Pfam" id="PF00005">
    <property type="entry name" value="ABC_tran"/>
    <property type="match status" value="1"/>
</dbReference>
<dbReference type="InterPro" id="IPR043926">
    <property type="entry name" value="ABCG_dom"/>
</dbReference>
<evidence type="ECO:0000256" key="9">
    <source>
        <dbReference type="SAM" id="Phobius"/>
    </source>
</evidence>
<keyword evidence="5" id="KW-0067">ATP-binding</keyword>
<dbReference type="AlphaFoldDB" id="A0A2K3CRX0"/>
<dbReference type="GeneID" id="5716334"/>
<dbReference type="SUPFAM" id="SSF52540">
    <property type="entry name" value="P-loop containing nucleoside triphosphate hydrolases"/>
    <property type="match status" value="1"/>
</dbReference>
<dbReference type="InterPro" id="IPR050352">
    <property type="entry name" value="ABCG_transporters"/>
</dbReference>
<proteinExistence type="predicted"/>
<sequence>MLVLPGGGPSQVGALLTKCKGGAGGTDVEAPKQQVPPPKERQVLFNISGEVTPGEVLALMGPSGGGKTSLLTLLGGRSTARLGGTIAFNGAKMTKATKRKMGYVSQDDLLYAELTVYETLYFAALLRLPRSWSRADKLSRVEMVVEGLGLERCRDTIIGSHMMRGVSGGERKRVSIGHELLINPSILLLDEPTSGLDSTTALRLMHTLRTLASGGRTIVTSIHQPSSRLYRQMDKLMLLSEGRCMYYGDAQSVATWFKLLGQPCPFGTNIADHILDLANGDVLVGGGNSASVGSGLDVLGGLGLGADGAEGAATTARSVHQSLDAAFEQRKIGRGRGGVRASDLEAMAAAADAAERAAGGTPRKDGRYGGDGDSEDAGASSGDQALSATAVKVEVAAAGEELAESAPAPGGEESKWGATWFDQIKILVIRCVKTRRFQSLSTQKYIQLIGVALLAGMFWWQIGADLHSSQAALDVGGLLFFIELFMGFASLFAALFTFPSEFQMLVKERQSGMYRLSAFYVARTVSDLPMDCFLPSLFTWIVYFMAGLRLNAGAFFANWASVILIVLTSQSMGLLIGATVINPQNGQTIATIFMLSTMLVGGYYVRGIPVWISWLKYVSFIYWGWNLLLKIEFSNRAFPCSGIDGGVNGGSGNSTLAAALSPSGVCSVGSANIFEVDVDAPVTKEVCILIAMLIFLRLCIYYALQYKTTFKGRN</sequence>
<dbReference type="Gramene" id="PNW71032">
    <property type="protein sequence ID" value="PNW71032"/>
    <property type="gene ID" value="CHLRE_17g743547v5"/>
</dbReference>
<dbReference type="OrthoDB" id="566375at2759"/>
<keyword evidence="12" id="KW-1185">Reference proteome</keyword>
<gene>
    <name evidence="11" type="ORF">CHLRE_17g743547v5</name>
</gene>
<dbReference type="SMART" id="SM00382">
    <property type="entry name" value="AAA"/>
    <property type="match status" value="1"/>
</dbReference>
<keyword evidence="7 9" id="KW-0472">Membrane</keyword>
<evidence type="ECO:0000256" key="8">
    <source>
        <dbReference type="SAM" id="MobiDB-lite"/>
    </source>
</evidence>
<evidence type="ECO:0000256" key="1">
    <source>
        <dbReference type="ARBA" id="ARBA00004141"/>
    </source>
</evidence>
<accession>A0A2K3CRX0</accession>
<dbReference type="InterPro" id="IPR027417">
    <property type="entry name" value="P-loop_NTPase"/>
</dbReference>
<dbReference type="Gene3D" id="3.40.50.300">
    <property type="entry name" value="P-loop containing nucleotide triphosphate hydrolases"/>
    <property type="match status" value="1"/>
</dbReference>
<evidence type="ECO:0000256" key="6">
    <source>
        <dbReference type="ARBA" id="ARBA00022989"/>
    </source>
</evidence>
<comment type="subcellular location">
    <subcellularLocation>
        <location evidence="1">Membrane</location>
        <topology evidence="1">Multi-pass membrane protein</topology>
    </subcellularLocation>
</comment>
<dbReference type="OMA" id="FSITFMM"/>
<dbReference type="PANTHER" id="PTHR48041">
    <property type="entry name" value="ABC TRANSPORTER G FAMILY MEMBER 28"/>
    <property type="match status" value="1"/>
</dbReference>
<dbReference type="GO" id="GO:0016020">
    <property type="term" value="C:membrane"/>
    <property type="evidence" value="ECO:0000318"/>
    <property type="project" value="GO_Central"/>
</dbReference>
<dbReference type="GO" id="GO:0005524">
    <property type="term" value="F:ATP binding"/>
    <property type="evidence" value="ECO:0007669"/>
    <property type="project" value="UniProtKB-KW"/>
</dbReference>
<dbReference type="FunCoup" id="A0A2K3CRX0">
    <property type="interactions" value="400"/>
</dbReference>
<reference evidence="11 12" key="1">
    <citation type="journal article" date="2007" name="Science">
        <title>The Chlamydomonas genome reveals the evolution of key animal and plant functions.</title>
        <authorList>
            <person name="Merchant S.S."/>
            <person name="Prochnik S.E."/>
            <person name="Vallon O."/>
            <person name="Harris E.H."/>
            <person name="Karpowicz S.J."/>
            <person name="Witman G.B."/>
            <person name="Terry A."/>
            <person name="Salamov A."/>
            <person name="Fritz-Laylin L.K."/>
            <person name="Marechal-Drouard L."/>
            <person name="Marshall W.F."/>
            <person name="Qu L.H."/>
            <person name="Nelson D.R."/>
            <person name="Sanderfoot A.A."/>
            <person name="Spalding M.H."/>
            <person name="Kapitonov V.V."/>
            <person name="Ren Q."/>
            <person name="Ferris P."/>
            <person name="Lindquist E."/>
            <person name="Shapiro H."/>
            <person name="Lucas S.M."/>
            <person name="Grimwood J."/>
            <person name="Schmutz J."/>
            <person name="Cardol P."/>
            <person name="Cerutti H."/>
            <person name="Chanfreau G."/>
            <person name="Chen C.L."/>
            <person name="Cognat V."/>
            <person name="Croft M.T."/>
            <person name="Dent R."/>
            <person name="Dutcher S."/>
            <person name="Fernandez E."/>
            <person name="Fukuzawa H."/>
            <person name="Gonzalez-Ballester D."/>
            <person name="Gonzalez-Halphen D."/>
            <person name="Hallmann A."/>
            <person name="Hanikenne M."/>
            <person name="Hippler M."/>
            <person name="Inwood W."/>
            <person name="Jabbari K."/>
            <person name="Kalanon M."/>
            <person name="Kuras R."/>
            <person name="Lefebvre P.A."/>
            <person name="Lemaire S.D."/>
            <person name="Lobanov A.V."/>
            <person name="Lohr M."/>
            <person name="Manuell A."/>
            <person name="Meier I."/>
            <person name="Mets L."/>
            <person name="Mittag M."/>
            <person name="Mittelmeier T."/>
            <person name="Moroney J.V."/>
            <person name="Moseley J."/>
            <person name="Napoli C."/>
            <person name="Nedelcu A.M."/>
            <person name="Niyogi K."/>
            <person name="Novoselov S.V."/>
            <person name="Paulsen I.T."/>
            <person name="Pazour G."/>
            <person name="Purton S."/>
            <person name="Ral J.P."/>
            <person name="Riano-Pachon D.M."/>
            <person name="Riekhof W."/>
            <person name="Rymarquis L."/>
            <person name="Schroda M."/>
            <person name="Stern D."/>
            <person name="Umen J."/>
            <person name="Willows R."/>
            <person name="Wilson N."/>
            <person name="Zimmer S.L."/>
            <person name="Allmer J."/>
            <person name="Balk J."/>
            <person name="Bisova K."/>
            <person name="Chen C.J."/>
            <person name="Elias M."/>
            <person name="Gendler K."/>
            <person name="Hauser C."/>
            <person name="Lamb M.R."/>
            <person name="Ledford H."/>
            <person name="Long J.C."/>
            <person name="Minagawa J."/>
            <person name="Page M.D."/>
            <person name="Pan J."/>
            <person name="Pootakham W."/>
            <person name="Roje S."/>
            <person name="Rose A."/>
            <person name="Stahlberg E."/>
            <person name="Terauchi A.M."/>
            <person name="Yang P."/>
            <person name="Ball S."/>
            <person name="Bowler C."/>
            <person name="Dieckmann C.L."/>
            <person name="Gladyshev V.N."/>
            <person name="Green P."/>
            <person name="Jorgensen R."/>
            <person name="Mayfield S."/>
            <person name="Mueller-Roeber B."/>
            <person name="Rajamani S."/>
            <person name="Sayre R.T."/>
            <person name="Brokstein P."/>
            <person name="Dubchak I."/>
            <person name="Goodstein D."/>
            <person name="Hornick L."/>
            <person name="Huang Y.W."/>
            <person name="Jhaveri J."/>
            <person name="Luo Y."/>
            <person name="Martinez D."/>
            <person name="Ngau W.C."/>
            <person name="Otillar B."/>
            <person name="Poliakov A."/>
            <person name="Porter A."/>
            <person name="Szajkowski L."/>
            <person name="Werner G."/>
            <person name="Zhou K."/>
            <person name="Grigoriev I.V."/>
            <person name="Rokhsar D.S."/>
            <person name="Grossman A.R."/>
        </authorList>
    </citation>
    <scope>NUCLEOTIDE SEQUENCE [LARGE SCALE GENOMIC DNA]</scope>
    <source>
        <strain evidence="12">CC-503</strain>
    </source>
</reference>
<evidence type="ECO:0000256" key="4">
    <source>
        <dbReference type="ARBA" id="ARBA00022741"/>
    </source>
</evidence>
<dbReference type="PANTHER" id="PTHR48041:SF125">
    <property type="entry name" value="ABC TRANSPORTER G FAMILY"/>
    <property type="match status" value="1"/>
</dbReference>
<feature type="transmembrane region" description="Helical" evidence="9">
    <location>
        <begin position="475"/>
        <end position="498"/>
    </location>
</feature>
<protein>
    <recommendedName>
        <fullName evidence="10">ABC transporter domain-containing protein</fullName>
    </recommendedName>
</protein>
<dbReference type="PROSITE" id="PS50893">
    <property type="entry name" value="ABC_TRANSPORTER_2"/>
    <property type="match status" value="1"/>
</dbReference>
<keyword evidence="3 9" id="KW-0812">Transmembrane</keyword>
<evidence type="ECO:0000256" key="5">
    <source>
        <dbReference type="ARBA" id="ARBA00022840"/>
    </source>
</evidence>
<feature type="domain" description="ABC transporter" evidence="10">
    <location>
        <begin position="23"/>
        <end position="266"/>
    </location>
</feature>
<dbReference type="RefSeq" id="XP_042915157.1">
    <property type="nucleotide sequence ID" value="XM_043072698.1"/>
</dbReference>
<evidence type="ECO:0000256" key="2">
    <source>
        <dbReference type="ARBA" id="ARBA00022448"/>
    </source>
</evidence>
<feature type="transmembrane region" description="Helical" evidence="9">
    <location>
        <begin position="611"/>
        <end position="629"/>
    </location>
</feature>
<dbReference type="ExpressionAtlas" id="A0A2K3CRX0">
    <property type="expression patterns" value="baseline and differential"/>
</dbReference>
<keyword evidence="2" id="KW-0813">Transport</keyword>
<dbReference type="InParanoid" id="A0A2K3CRX0"/>
<dbReference type="GO" id="GO:0055085">
    <property type="term" value="P:transmembrane transport"/>
    <property type="evidence" value="ECO:0000318"/>
    <property type="project" value="GO_Central"/>
</dbReference>
<dbReference type="Pfam" id="PF01061">
    <property type="entry name" value="ABC2_membrane"/>
    <property type="match status" value="1"/>
</dbReference>
<evidence type="ECO:0000256" key="3">
    <source>
        <dbReference type="ARBA" id="ARBA00022692"/>
    </source>
</evidence>
<dbReference type="GO" id="GO:0016887">
    <property type="term" value="F:ATP hydrolysis activity"/>
    <property type="evidence" value="ECO:0007669"/>
    <property type="project" value="InterPro"/>
</dbReference>
<keyword evidence="6 9" id="KW-1133">Transmembrane helix</keyword>
<feature type="transmembrane region" description="Helical" evidence="9">
    <location>
        <begin position="555"/>
        <end position="576"/>
    </location>
</feature>
<keyword evidence="4" id="KW-0547">Nucleotide-binding</keyword>
<organism evidence="11 12">
    <name type="scientific">Chlamydomonas reinhardtii</name>
    <name type="common">Chlamydomonas smithii</name>
    <dbReference type="NCBI Taxonomy" id="3055"/>
    <lineage>
        <taxon>Eukaryota</taxon>
        <taxon>Viridiplantae</taxon>
        <taxon>Chlorophyta</taxon>
        <taxon>core chlorophytes</taxon>
        <taxon>Chlorophyceae</taxon>
        <taxon>CS clade</taxon>
        <taxon>Chlamydomonadales</taxon>
        <taxon>Chlamydomonadaceae</taxon>
        <taxon>Chlamydomonas</taxon>
    </lineage>
</organism>
<feature type="transmembrane region" description="Helical" evidence="9">
    <location>
        <begin position="686"/>
        <end position="704"/>
    </location>
</feature>
<dbReference type="KEGG" id="cre:CHLRE_17g743547v5"/>
<feature type="transmembrane region" description="Helical" evidence="9">
    <location>
        <begin position="445"/>
        <end position="463"/>
    </location>
</feature>
<evidence type="ECO:0000259" key="10">
    <source>
        <dbReference type="PROSITE" id="PS50893"/>
    </source>
</evidence>
<dbReference type="EMBL" id="CM008978">
    <property type="protein sequence ID" value="PNW71032.1"/>
    <property type="molecule type" value="Genomic_DNA"/>
</dbReference>
<dbReference type="GO" id="GO:0140359">
    <property type="term" value="F:ABC-type transporter activity"/>
    <property type="evidence" value="ECO:0007669"/>
    <property type="project" value="InterPro"/>
</dbReference>
<evidence type="ECO:0000256" key="7">
    <source>
        <dbReference type="ARBA" id="ARBA00023136"/>
    </source>
</evidence>
<dbReference type="Pfam" id="PF19055">
    <property type="entry name" value="ABC2_membrane_7"/>
    <property type="match status" value="1"/>
</dbReference>
<feature type="transmembrane region" description="Helical" evidence="9">
    <location>
        <begin position="588"/>
        <end position="605"/>
    </location>
</feature>
<dbReference type="GO" id="GO:0042626">
    <property type="term" value="F:ATPase-coupled transmembrane transporter activity"/>
    <property type="evidence" value="ECO:0000318"/>
    <property type="project" value="GO_Central"/>
</dbReference>
<dbReference type="Proteomes" id="UP000006906">
    <property type="component" value="Chromosome 17"/>
</dbReference>
<feature type="region of interest" description="Disordered" evidence="8">
    <location>
        <begin position="353"/>
        <end position="383"/>
    </location>
</feature>
<evidence type="ECO:0000313" key="12">
    <source>
        <dbReference type="Proteomes" id="UP000006906"/>
    </source>
</evidence>
<dbReference type="SMR" id="A0A2K3CRX0"/>
<dbReference type="InterPro" id="IPR013525">
    <property type="entry name" value="ABC2_TM"/>
</dbReference>
<evidence type="ECO:0000313" key="11">
    <source>
        <dbReference type="EMBL" id="PNW71032.1"/>
    </source>
</evidence>
<dbReference type="InterPro" id="IPR003593">
    <property type="entry name" value="AAA+_ATPase"/>
</dbReference>
<dbReference type="InterPro" id="IPR003439">
    <property type="entry name" value="ABC_transporter-like_ATP-bd"/>
</dbReference>
<name>A0A2K3CRX0_CHLRE</name>